<reference evidence="2 3" key="1">
    <citation type="submission" date="2018-06" db="EMBL/GenBank/DDBJ databases">
        <title>Comparative genomics reveals the genomic features of Rhizophagus irregularis, R. cerebriforme, R. diaphanum and Gigaspora rosea, and their symbiotic lifestyle signature.</title>
        <authorList>
            <person name="Morin E."/>
            <person name="San Clemente H."/>
            <person name="Chen E.C.H."/>
            <person name="De La Providencia I."/>
            <person name="Hainaut M."/>
            <person name="Kuo A."/>
            <person name="Kohler A."/>
            <person name="Murat C."/>
            <person name="Tang N."/>
            <person name="Roy S."/>
            <person name="Loubradou J."/>
            <person name="Henrissat B."/>
            <person name="Grigoriev I.V."/>
            <person name="Corradi N."/>
            <person name="Roux C."/>
            <person name="Martin F.M."/>
        </authorList>
    </citation>
    <scope>NUCLEOTIDE SEQUENCE [LARGE SCALE GENOMIC DNA]</scope>
    <source>
        <strain evidence="2 3">DAOM 227022</strain>
    </source>
</reference>
<evidence type="ECO:0000313" key="2">
    <source>
        <dbReference type="EMBL" id="RIA94877.1"/>
    </source>
</evidence>
<organism evidence="2 3">
    <name type="scientific">Glomus cerebriforme</name>
    <dbReference type="NCBI Taxonomy" id="658196"/>
    <lineage>
        <taxon>Eukaryota</taxon>
        <taxon>Fungi</taxon>
        <taxon>Fungi incertae sedis</taxon>
        <taxon>Mucoromycota</taxon>
        <taxon>Glomeromycotina</taxon>
        <taxon>Glomeromycetes</taxon>
        <taxon>Glomerales</taxon>
        <taxon>Glomeraceae</taxon>
        <taxon>Glomus</taxon>
    </lineage>
</organism>
<comment type="caution">
    <text evidence="2">The sequence shown here is derived from an EMBL/GenBank/DDBJ whole genome shotgun (WGS) entry which is preliminary data.</text>
</comment>
<proteinExistence type="predicted"/>
<gene>
    <name evidence="2" type="ORF">C1645_734496</name>
</gene>
<accession>A0A397TEU9</accession>
<dbReference type="Proteomes" id="UP000265703">
    <property type="component" value="Unassembled WGS sequence"/>
</dbReference>
<dbReference type="OrthoDB" id="2433514at2759"/>
<dbReference type="EMBL" id="QKYT01000072">
    <property type="protein sequence ID" value="RIA94877.1"/>
    <property type="molecule type" value="Genomic_DNA"/>
</dbReference>
<evidence type="ECO:0000256" key="1">
    <source>
        <dbReference type="SAM" id="MobiDB-lite"/>
    </source>
</evidence>
<feature type="compositionally biased region" description="Polar residues" evidence="1">
    <location>
        <begin position="106"/>
        <end position="124"/>
    </location>
</feature>
<feature type="region of interest" description="Disordered" evidence="1">
    <location>
        <begin position="105"/>
        <end position="134"/>
    </location>
</feature>
<dbReference type="AlphaFoldDB" id="A0A397TEU9"/>
<sequence length="294" mass="34201">MRLPNIAWIAIFTELICKKLLVTLQANSIIDNIANKSSFLLKMLSLSKYNEKMEEHVRVKKAIHLKDGSVFDFMICPPNDESEIVKSPFLALSEPEVRRSTEVLVASTSGTSEASKTSELSNKPETNKPPKPIKLISNVRKTPKSSSNEILSARAQREERLRKWAIDHGEDPDIFMTITEKDIDRREKLISEEIYLWEFKNVEKPWEYIYNDKEWQKNFKRRVNSLEAEIEDLDEYVYREAMIDLIHEIVSSLINEKSKSSAYLSESFEESDSVDTHVIRERKDVPYNRERLSA</sequence>
<evidence type="ECO:0000313" key="3">
    <source>
        <dbReference type="Proteomes" id="UP000265703"/>
    </source>
</evidence>
<keyword evidence="3" id="KW-1185">Reference proteome</keyword>
<protein>
    <submittedName>
        <fullName evidence="2">Uncharacterized protein</fullName>
    </submittedName>
</protein>
<name>A0A397TEU9_9GLOM</name>